<protein>
    <submittedName>
        <fullName evidence="8">Extracellular solute-binding protein</fullName>
    </submittedName>
</protein>
<dbReference type="InterPro" id="IPR050490">
    <property type="entry name" value="Bact_solute-bd_prot1"/>
</dbReference>
<feature type="chain" id="PRO_5036990466" evidence="7">
    <location>
        <begin position="26"/>
        <end position="534"/>
    </location>
</feature>
<organism evidence="8 9">
    <name type="scientific">Paenibacillus oceani</name>
    <dbReference type="NCBI Taxonomy" id="2772510"/>
    <lineage>
        <taxon>Bacteria</taxon>
        <taxon>Bacillati</taxon>
        <taxon>Bacillota</taxon>
        <taxon>Bacilli</taxon>
        <taxon>Bacillales</taxon>
        <taxon>Paenibacillaceae</taxon>
        <taxon>Paenibacillus</taxon>
    </lineage>
</organism>
<dbReference type="PANTHER" id="PTHR43649">
    <property type="entry name" value="ARABINOSE-BINDING PROTEIN-RELATED"/>
    <property type="match status" value="1"/>
</dbReference>
<keyword evidence="3" id="KW-0472">Membrane</keyword>
<keyword evidence="9" id="KW-1185">Reference proteome</keyword>
<feature type="region of interest" description="Disordered" evidence="6">
    <location>
        <begin position="26"/>
        <end position="49"/>
    </location>
</feature>
<dbReference type="RefSeq" id="WP_190931790.1">
    <property type="nucleotide sequence ID" value="NZ_JACXJA010000053.1"/>
</dbReference>
<dbReference type="InterPro" id="IPR006059">
    <property type="entry name" value="SBP"/>
</dbReference>
<keyword evidence="4" id="KW-0564">Palmitate</keyword>
<sequence>MRHARAKTALTGLALVMALAGCSGGDGKPTGEAGGKTEEKPPAAPEKPTKLRVELWDRSNAAEGTTITNNFLTNWIRGEVAKIGIDIEFVPVPRATEEEKLNVWMASGEAPDIIFVYNPTVMMRYAEQGGLHELTPILDKFPKLKDANKVALEAAGLYKGKRYAIPARVEATAGPSMKIRQDWLDKLNLKMPTSNDELYAVLKAFKEKDPGGVGKDNVVPWGLSTPSQGTKSFWYGPAYGFGVKNHGPGGILYMPSGNFKNGAYISGWVSPEGKNLFKYMNQAYQDGLIPKEFVTDVNNQKLSQGIANGTIGFLDSNDQATGLNSITRKAVPTAKWVPVPPFKQPDGTMETSTGAKNGMLIMIPKSSKVPEVAMKYLDWMAEEKNISTILSGVEGTHYRKEDGLNFSINPDQRKKDLFAAGDLGIIYNGSRTYTLDQFKKLQNTPEHPDAGELSFQHQEIFRKYGVVEANPDVPRPIATKNNPTFAKFLWDSISKVIIASDFEKEFGAMVDGWKKLGGDDYDKEVAEALKAMNK</sequence>
<evidence type="ECO:0000256" key="6">
    <source>
        <dbReference type="SAM" id="MobiDB-lite"/>
    </source>
</evidence>
<evidence type="ECO:0000256" key="3">
    <source>
        <dbReference type="ARBA" id="ARBA00023136"/>
    </source>
</evidence>
<gene>
    <name evidence="8" type="ORF">IDH45_29785</name>
</gene>
<dbReference type="Pfam" id="PF01547">
    <property type="entry name" value="SBP_bac_1"/>
    <property type="match status" value="1"/>
</dbReference>
<reference evidence="8" key="1">
    <citation type="submission" date="2020-09" db="EMBL/GenBank/DDBJ databases">
        <title>A novel bacterium of genus Paenibacillus, isolated from South China Sea.</title>
        <authorList>
            <person name="Huang H."/>
            <person name="Mo K."/>
            <person name="Hu Y."/>
        </authorList>
    </citation>
    <scope>NUCLEOTIDE SEQUENCE</scope>
    <source>
        <strain evidence="8">IB182363</strain>
    </source>
</reference>
<comment type="caution">
    <text evidence="8">The sequence shown here is derived from an EMBL/GenBank/DDBJ whole genome shotgun (WGS) entry which is preliminary data.</text>
</comment>
<dbReference type="AlphaFoldDB" id="A0A927CDQ3"/>
<dbReference type="PANTHER" id="PTHR43649:SF33">
    <property type="entry name" value="POLYGALACTURONAN_RHAMNOGALACTURONAN-BINDING PROTEIN YTCQ"/>
    <property type="match status" value="1"/>
</dbReference>
<evidence type="ECO:0000256" key="2">
    <source>
        <dbReference type="ARBA" id="ARBA00022729"/>
    </source>
</evidence>
<dbReference type="Gene3D" id="3.40.190.10">
    <property type="entry name" value="Periplasmic binding protein-like II"/>
    <property type="match status" value="2"/>
</dbReference>
<evidence type="ECO:0000313" key="9">
    <source>
        <dbReference type="Proteomes" id="UP000639396"/>
    </source>
</evidence>
<keyword evidence="2 7" id="KW-0732">Signal</keyword>
<evidence type="ECO:0000313" key="8">
    <source>
        <dbReference type="EMBL" id="MBD2866173.1"/>
    </source>
</evidence>
<evidence type="ECO:0000256" key="5">
    <source>
        <dbReference type="ARBA" id="ARBA00023288"/>
    </source>
</evidence>
<name>A0A927CDQ3_9BACL</name>
<accession>A0A927CDQ3</accession>
<keyword evidence="5" id="KW-0449">Lipoprotein</keyword>
<proteinExistence type="predicted"/>
<evidence type="ECO:0000256" key="4">
    <source>
        <dbReference type="ARBA" id="ARBA00023139"/>
    </source>
</evidence>
<feature type="compositionally biased region" description="Basic and acidic residues" evidence="6">
    <location>
        <begin position="35"/>
        <end position="49"/>
    </location>
</feature>
<evidence type="ECO:0000256" key="7">
    <source>
        <dbReference type="SAM" id="SignalP"/>
    </source>
</evidence>
<keyword evidence="1" id="KW-1003">Cell membrane</keyword>
<feature type="signal peptide" evidence="7">
    <location>
        <begin position="1"/>
        <end position="25"/>
    </location>
</feature>
<dbReference type="SUPFAM" id="SSF53850">
    <property type="entry name" value="Periplasmic binding protein-like II"/>
    <property type="match status" value="1"/>
</dbReference>
<dbReference type="Proteomes" id="UP000639396">
    <property type="component" value="Unassembled WGS sequence"/>
</dbReference>
<evidence type="ECO:0000256" key="1">
    <source>
        <dbReference type="ARBA" id="ARBA00022475"/>
    </source>
</evidence>
<dbReference type="PROSITE" id="PS51257">
    <property type="entry name" value="PROKAR_LIPOPROTEIN"/>
    <property type="match status" value="1"/>
</dbReference>
<dbReference type="EMBL" id="JACXJA010000053">
    <property type="protein sequence ID" value="MBD2866173.1"/>
    <property type="molecule type" value="Genomic_DNA"/>
</dbReference>